<dbReference type="EMBL" id="OY726397">
    <property type="protein sequence ID" value="CAJ1508652.1"/>
    <property type="molecule type" value="Genomic_DNA"/>
</dbReference>
<proteinExistence type="predicted"/>
<dbReference type="Proteomes" id="UP001190465">
    <property type="component" value="Chromosome"/>
</dbReference>
<accession>A0ABM9M1M4</accession>
<dbReference type="RefSeq" id="WP_308479262.1">
    <property type="nucleotide sequence ID" value="NZ_OY726397.1"/>
</dbReference>
<evidence type="ECO:0000259" key="1">
    <source>
        <dbReference type="Pfam" id="PF02470"/>
    </source>
</evidence>
<dbReference type="NCBIfam" id="TIGR00996">
    <property type="entry name" value="Mtu_fam_mce"/>
    <property type="match status" value="1"/>
</dbReference>
<keyword evidence="4" id="KW-1185">Reference proteome</keyword>
<gene>
    <name evidence="3" type="ORF">MU0053_003922</name>
</gene>
<sequence length="404" mass="42244">MSRLVLVQVAIFAVISAIVVPFGIRYVVGSQGFQTPTTLHATMADGFGLTAGTSVTVRGVEVGTVAAVGLGPEGGAQVELSVDPEARIPRDSIMTVGMGTAAGIQSVDILPQSGGGPFLASGDTIAAPAERQPVQMDRVMQEAGRLIKGIDARAVADVSTELSDSFTGLGPSLATLIDNAAVISQGLHDRARALQPLIEGTARLVTTMAAQQSSFVRGMGASARFTTQLDDNGPVFLHLTDHSPAALASVRTALDTYRDTFGATLANLATVAPIVGDRTESLATGLTAIPQGLYDLSSIVKGDRANFALIATQGPVCVHDVDRRTIGDISPVEPDLVRYCPPSPDMQMRGAVNAPRPNDLGMQNSQLPGGVIGPPVVRDPIKIPTLAELVYKWRMILRNNDVPR</sequence>
<evidence type="ECO:0000259" key="2">
    <source>
        <dbReference type="Pfam" id="PF11887"/>
    </source>
</evidence>
<name>A0ABM9M1M4_9MYCO</name>
<evidence type="ECO:0000313" key="4">
    <source>
        <dbReference type="Proteomes" id="UP001190465"/>
    </source>
</evidence>
<feature type="domain" description="Mammalian cell entry C-terminal" evidence="2">
    <location>
        <begin position="119"/>
        <end position="231"/>
    </location>
</feature>
<dbReference type="InterPro" id="IPR005693">
    <property type="entry name" value="Mce"/>
</dbReference>
<dbReference type="Pfam" id="PF02470">
    <property type="entry name" value="MlaD"/>
    <property type="match status" value="1"/>
</dbReference>
<dbReference type="InterPro" id="IPR052336">
    <property type="entry name" value="MlaD_Phospholipid_Transporter"/>
</dbReference>
<dbReference type="PANTHER" id="PTHR33371">
    <property type="entry name" value="INTERMEMBRANE PHOSPHOLIPID TRANSPORT SYSTEM BINDING PROTEIN MLAD-RELATED"/>
    <property type="match status" value="1"/>
</dbReference>
<protein>
    <submittedName>
        <fullName evidence="3">MCE family protein</fullName>
    </submittedName>
</protein>
<evidence type="ECO:0000313" key="3">
    <source>
        <dbReference type="EMBL" id="CAJ1508652.1"/>
    </source>
</evidence>
<dbReference type="Pfam" id="PF11887">
    <property type="entry name" value="Mce4_CUP1"/>
    <property type="match status" value="1"/>
</dbReference>
<organism evidence="3 4">
    <name type="scientific">[Mycobacterium] burgundiense</name>
    <dbReference type="NCBI Taxonomy" id="3064286"/>
    <lineage>
        <taxon>Bacteria</taxon>
        <taxon>Bacillati</taxon>
        <taxon>Actinomycetota</taxon>
        <taxon>Actinomycetes</taxon>
        <taxon>Mycobacteriales</taxon>
        <taxon>Mycobacteriaceae</taxon>
        <taxon>Mycolicibacterium</taxon>
    </lineage>
</organism>
<dbReference type="InterPro" id="IPR024516">
    <property type="entry name" value="Mce_C"/>
</dbReference>
<dbReference type="InterPro" id="IPR003399">
    <property type="entry name" value="Mce/MlaD"/>
</dbReference>
<reference evidence="3 4" key="1">
    <citation type="submission" date="2023-08" db="EMBL/GenBank/DDBJ databases">
        <authorList>
            <person name="Folkvardsen B D."/>
            <person name="Norman A."/>
        </authorList>
    </citation>
    <scope>NUCLEOTIDE SEQUENCE [LARGE SCALE GENOMIC DNA]</scope>
    <source>
        <strain evidence="3 4">Mu0053</strain>
    </source>
</reference>
<feature type="domain" description="Mce/MlaD" evidence="1">
    <location>
        <begin position="37"/>
        <end position="111"/>
    </location>
</feature>
<dbReference type="PANTHER" id="PTHR33371:SF16">
    <property type="entry name" value="MCE-FAMILY PROTEIN MCE3F"/>
    <property type="match status" value="1"/>
</dbReference>